<sequence length="953" mass="105200">MGTGGASGADLPCTVCAGVQAVDLTTALEGLANAPIIGEDDTFFLAWTVPLDGTAETDSIDNVRGAGAKPWMRAVFRTPQPIADNLDRLETELEELAALIRGGGEGLFVQAVWLPNEGPIDVRDHAFLIKRAAVAVTGASLGAKFIAGPLEADPESLRALYREEVAAYLDLIALAPGDDLTAAVATLGELDPGKPVVLDALPISGEPEKTVARVAESAAAGFAVTFFEAGTVTAADLAPLKLMARELQGNLVFDPYLSPSGARASWSFVREDLGLRVIAEMEPGTADLELVFTDARFRTPMAVDLMTGEERYLYDTSQDANGLTVRLHEPEEVVLLRLERLSAEELDGFGQQIDVGAGREIPVEEILRRLQAFEDAQGRRLDHFQATRSLHLRFQAAQGAFEASYEGDFFFRHDHGFDWVWRDFYVGGVKWKSKKIPSVPLIQPEKVASLPAEIRFTKDYDYRLRGTATVDGRDCWVIDFRPLKPVPGRSLYRGTVWVDREIHARVKTRATQVGLEGSVLAAEETRFYVPLDHNGLQSEWTAESFVLPVRISGQQTFSILSATLPVEVETEITDIRINGEGFERNRAAALASDATMLRDTDDGLRYLKKGETGERFVETEFDSDRLFLVGGVFWDESVDYPLPLAGVNYLDLDFKGTGAQIDVFFAGAFLASGIADPQLFGSRWNGGVNLNGLFFKARDELFRDGVVVPEEDVKRRTASADVFIGRPLARFLNFELTYGLRMEDFSRADDTSEDFVIPQDTLTNYFRGVVQYNRAGYRLRLSGSLNSRSDWEFWGLPGNDEYDPDQADYQQWQARFGKTWWFPKFRRVRVFFEHLDGSNLDRFSGYDFGMFGDASVSGYPSGLVRAEKANGAHILAGINYFEKIRFDLKADAVWASNAMTGLDNELLAGIGVEGTMTLPWQLIMNFEAGYAVAGPGNGGIALRVFFLKLFPGS</sequence>
<gene>
    <name evidence="1" type="ORF">IFJ97_07225</name>
</gene>
<accession>A0A8J7C5R2</accession>
<dbReference type="EMBL" id="JACXWA010000119">
    <property type="protein sequence ID" value="MBD3871131.1"/>
    <property type="molecule type" value="Genomic_DNA"/>
</dbReference>
<dbReference type="Proteomes" id="UP000598633">
    <property type="component" value="Unassembled WGS sequence"/>
</dbReference>
<evidence type="ECO:0000313" key="1">
    <source>
        <dbReference type="EMBL" id="MBD3871131.1"/>
    </source>
</evidence>
<dbReference type="AlphaFoldDB" id="A0A8J7C5R2"/>
<protein>
    <submittedName>
        <fullName evidence="1">Uncharacterized protein</fullName>
    </submittedName>
</protein>
<dbReference type="Gene3D" id="2.50.20.10">
    <property type="entry name" value="Lipoprotein localisation LolA/LolB/LppX"/>
    <property type="match status" value="1"/>
</dbReference>
<reference evidence="1 2" key="1">
    <citation type="submission" date="2020-08" db="EMBL/GenBank/DDBJ databases">
        <title>Acidobacteriota in marine sediments use diverse sulfur dissimilation pathways.</title>
        <authorList>
            <person name="Wasmund K."/>
        </authorList>
    </citation>
    <scope>NUCLEOTIDE SEQUENCE [LARGE SCALE GENOMIC DNA]</scope>
    <source>
        <strain evidence="1">MAG AM3-A</strain>
    </source>
</reference>
<organism evidence="1 2">
    <name type="scientific">Candidatus Sulfomarinibacter kjeldsenii</name>
    <dbReference type="NCBI Taxonomy" id="2885994"/>
    <lineage>
        <taxon>Bacteria</taxon>
        <taxon>Pseudomonadati</taxon>
        <taxon>Acidobacteriota</taxon>
        <taxon>Thermoanaerobaculia</taxon>
        <taxon>Thermoanaerobaculales</taxon>
        <taxon>Candidatus Sulfomarinibacteraceae</taxon>
        <taxon>Candidatus Sulfomarinibacter</taxon>
    </lineage>
</organism>
<comment type="caution">
    <text evidence="1">The sequence shown here is derived from an EMBL/GenBank/DDBJ whole genome shotgun (WGS) entry which is preliminary data.</text>
</comment>
<name>A0A8J7C5R2_9BACT</name>
<evidence type="ECO:0000313" key="2">
    <source>
        <dbReference type="Proteomes" id="UP000598633"/>
    </source>
</evidence>
<proteinExistence type="predicted"/>